<sequence>MPSAPMPSESRRGFRRHFHAGGTMSRITARSGIGTANP</sequence>
<dbReference type="Proteomes" id="UP000182715">
    <property type="component" value="Unassembled WGS sequence"/>
</dbReference>
<reference evidence="2 3" key="1">
    <citation type="submission" date="2014-11" db="EMBL/GenBank/DDBJ databases">
        <authorList>
            <person name="Diene M.Seydina."/>
        </authorList>
    </citation>
    <scope>NUCLEOTIDE SEQUENCE [LARGE SCALE GENOMIC DNA]</scope>
    <source>
        <strain evidence="2 3">Neisseria meningitidis CHUV</strain>
    </source>
</reference>
<accession>A0A0H5QBZ7</accession>
<name>A0A0H5QBZ7_NEIMI</name>
<dbReference type="EMBL" id="CVTF01000072">
    <property type="protein sequence ID" value="CRY99504.1"/>
    <property type="molecule type" value="Genomic_DNA"/>
</dbReference>
<evidence type="ECO:0000313" key="3">
    <source>
        <dbReference type="Proteomes" id="UP000182715"/>
    </source>
</evidence>
<proteinExistence type="predicted"/>
<dbReference type="AlphaFoldDB" id="A0A0H5QBZ7"/>
<evidence type="ECO:0000313" key="2">
    <source>
        <dbReference type="EMBL" id="CRY99504.1"/>
    </source>
</evidence>
<organism evidence="2 3">
    <name type="scientific">Neisseria meningitidis serogroup B</name>
    <dbReference type="NCBI Taxonomy" id="491"/>
    <lineage>
        <taxon>Bacteria</taxon>
        <taxon>Pseudomonadati</taxon>
        <taxon>Pseudomonadota</taxon>
        <taxon>Betaproteobacteria</taxon>
        <taxon>Neisseriales</taxon>
        <taxon>Neisseriaceae</taxon>
        <taxon>Neisseria</taxon>
    </lineage>
</organism>
<feature type="region of interest" description="Disordered" evidence="1">
    <location>
        <begin position="1"/>
        <end position="38"/>
    </location>
</feature>
<evidence type="ECO:0000256" key="1">
    <source>
        <dbReference type="SAM" id="MobiDB-lite"/>
    </source>
</evidence>
<protein>
    <submittedName>
        <fullName evidence="2">Uncharacterized protein</fullName>
    </submittedName>
</protein>